<dbReference type="AlphaFoldDB" id="A0A927GHC1"/>
<gene>
    <name evidence="2" type="ORF">IC230_33800</name>
</gene>
<sequence>MIHDFYLGAVSTILLLNAVQWSFSRGWIQGFFTFQPFVWLILALVQGMPLSEPEFLTIHTGGDGLILLSYLELVHRLFV</sequence>
<protein>
    <submittedName>
        <fullName evidence="2">Uncharacterized protein</fullName>
    </submittedName>
</protein>
<keyword evidence="3" id="KW-1185">Reference proteome</keyword>
<evidence type="ECO:0000313" key="3">
    <source>
        <dbReference type="Proteomes" id="UP000653797"/>
    </source>
</evidence>
<keyword evidence="1" id="KW-0812">Transmembrane</keyword>
<comment type="caution">
    <text evidence="2">The sequence shown here is derived from an EMBL/GenBank/DDBJ whole genome shotgun (WGS) entry which is preliminary data.</text>
</comment>
<evidence type="ECO:0000313" key="2">
    <source>
        <dbReference type="EMBL" id="MBD2757882.1"/>
    </source>
</evidence>
<keyword evidence="1" id="KW-1133">Transmembrane helix</keyword>
<proteinExistence type="predicted"/>
<accession>A0A927GHC1</accession>
<dbReference type="Proteomes" id="UP000653797">
    <property type="component" value="Unassembled WGS sequence"/>
</dbReference>
<evidence type="ECO:0000256" key="1">
    <source>
        <dbReference type="SAM" id="Phobius"/>
    </source>
</evidence>
<dbReference type="EMBL" id="JACXAA010000038">
    <property type="protein sequence ID" value="MBD2757882.1"/>
    <property type="molecule type" value="Genomic_DNA"/>
</dbReference>
<name>A0A927GHC1_9BACT</name>
<feature type="transmembrane region" description="Helical" evidence="1">
    <location>
        <begin position="6"/>
        <end position="23"/>
    </location>
</feature>
<reference evidence="2" key="1">
    <citation type="submission" date="2020-09" db="EMBL/GenBank/DDBJ databases">
        <authorList>
            <person name="Kim M.K."/>
        </authorList>
    </citation>
    <scope>NUCLEOTIDE SEQUENCE</scope>
    <source>
        <strain evidence="2">BT704</strain>
    </source>
</reference>
<organism evidence="2 3">
    <name type="scientific">Spirosoma validum</name>
    <dbReference type="NCBI Taxonomy" id="2771355"/>
    <lineage>
        <taxon>Bacteria</taxon>
        <taxon>Pseudomonadati</taxon>
        <taxon>Bacteroidota</taxon>
        <taxon>Cytophagia</taxon>
        <taxon>Cytophagales</taxon>
        <taxon>Cytophagaceae</taxon>
        <taxon>Spirosoma</taxon>
    </lineage>
</organism>
<keyword evidence="1" id="KW-0472">Membrane</keyword>